<comment type="subcellular location">
    <subcellularLocation>
        <location evidence="1">Membrane</location>
        <topology evidence="1">Multi-pass membrane protein</topology>
    </subcellularLocation>
</comment>
<reference evidence="8 9" key="1">
    <citation type="submission" date="2011-02" db="EMBL/GenBank/DDBJ databases">
        <title>The Genome Sequence of Sphaeroforma arctica JP610.</title>
        <authorList>
            <consortium name="The Broad Institute Genome Sequencing Platform"/>
            <person name="Russ C."/>
            <person name="Cuomo C."/>
            <person name="Young S.K."/>
            <person name="Zeng Q."/>
            <person name="Gargeya S."/>
            <person name="Alvarado L."/>
            <person name="Berlin A."/>
            <person name="Chapman S.B."/>
            <person name="Chen Z."/>
            <person name="Freedman E."/>
            <person name="Gellesch M."/>
            <person name="Goldberg J."/>
            <person name="Griggs A."/>
            <person name="Gujja S."/>
            <person name="Heilman E."/>
            <person name="Heiman D."/>
            <person name="Howarth C."/>
            <person name="Mehta T."/>
            <person name="Neiman D."/>
            <person name="Pearson M."/>
            <person name="Roberts A."/>
            <person name="Saif S."/>
            <person name="Shea T."/>
            <person name="Shenoy N."/>
            <person name="Sisk P."/>
            <person name="Stolte C."/>
            <person name="Sykes S."/>
            <person name="White J."/>
            <person name="Yandava C."/>
            <person name="Burger G."/>
            <person name="Gray M.W."/>
            <person name="Holland P.W.H."/>
            <person name="King N."/>
            <person name="Lang F.B.F."/>
            <person name="Roger A.J."/>
            <person name="Ruiz-Trillo I."/>
            <person name="Haas B."/>
            <person name="Nusbaum C."/>
            <person name="Birren B."/>
        </authorList>
    </citation>
    <scope>NUCLEOTIDE SEQUENCE [LARGE SCALE GENOMIC DNA]</scope>
    <source>
        <strain evidence="8 9">JP610</strain>
    </source>
</reference>
<dbReference type="GeneID" id="25911350"/>
<gene>
    <name evidence="8" type="ORF">SARC_10846</name>
</gene>
<dbReference type="GO" id="GO:0016020">
    <property type="term" value="C:membrane"/>
    <property type="evidence" value="ECO:0007669"/>
    <property type="project" value="UniProtKB-SubCell"/>
</dbReference>
<dbReference type="EMBL" id="KQ243008">
    <property type="protein sequence ID" value="KNC76668.1"/>
    <property type="molecule type" value="Genomic_DNA"/>
</dbReference>
<evidence type="ECO:0000256" key="7">
    <source>
        <dbReference type="SAM" id="Phobius"/>
    </source>
</evidence>
<evidence type="ECO:0000313" key="9">
    <source>
        <dbReference type="Proteomes" id="UP000054560"/>
    </source>
</evidence>
<comment type="similarity">
    <text evidence="2">Belongs to the TMEM134/TMEM230 family.</text>
</comment>
<name>A0A0L0FKY2_9EUKA</name>
<feature type="region of interest" description="Disordered" evidence="6">
    <location>
        <begin position="1"/>
        <end position="42"/>
    </location>
</feature>
<keyword evidence="5 7" id="KW-0472">Membrane</keyword>
<dbReference type="RefSeq" id="XP_014150570.1">
    <property type="nucleotide sequence ID" value="XM_014295095.1"/>
</dbReference>
<keyword evidence="3 7" id="KW-0812">Transmembrane</keyword>
<protein>
    <recommendedName>
        <fullName evidence="10">Transmembrane protein 230</fullName>
    </recommendedName>
</protein>
<evidence type="ECO:0008006" key="10">
    <source>
        <dbReference type="Google" id="ProtNLM"/>
    </source>
</evidence>
<dbReference type="InterPro" id="IPR008590">
    <property type="entry name" value="TMEM_230/134"/>
</dbReference>
<evidence type="ECO:0000256" key="3">
    <source>
        <dbReference type="ARBA" id="ARBA00022692"/>
    </source>
</evidence>
<keyword evidence="9" id="KW-1185">Reference proteome</keyword>
<sequence>MPKNKNKTSQSRPVKGIEEQSVSSVGALVDRSHAADESSDNLSAARTTSVLMSMRSFEEITDQHAPEVDPTAQKMAKLTHNKKVAKRQRISDNKRTSSLIGTLCILSIVAVIAAIAFFATGHWETAAVILAVGFAVGVPGWYYAFYVRQGLKGKDGYDLRKIPMWHQPADKRKSVDGSGDSLSGTMA</sequence>
<evidence type="ECO:0000256" key="5">
    <source>
        <dbReference type="ARBA" id="ARBA00023136"/>
    </source>
</evidence>
<evidence type="ECO:0000256" key="2">
    <source>
        <dbReference type="ARBA" id="ARBA00007743"/>
    </source>
</evidence>
<evidence type="ECO:0000256" key="4">
    <source>
        <dbReference type="ARBA" id="ARBA00022989"/>
    </source>
</evidence>
<feature type="transmembrane region" description="Helical" evidence="7">
    <location>
        <begin position="96"/>
        <end position="119"/>
    </location>
</feature>
<feature type="transmembrane region" description="Helical" evidence="7">
    <location>
        <begin position="125"/>
        <end position="145"/>
    </location>
</feature>
<dbReference type="Proteomes" id="UP000054560">
    <property type="component" value="Unassembled WGS sequence"/>
</dbReference>
<evidence type="ECO:0000256" key="6">
    <source>
        <dbReference type="SAM" id="MobiDB-lite"/>
    </source>
</evidence>
<accession>A0A0L0FKY2</accession>
<keyword evidence="4 7" id="KW-1133">Transmembrane helix</keyword>
<proteinExistence type="inferred from homology"/>
<dbReference type="AlphaFoldDB" id="A0A0L0FKY2"/>
<dbReference type="Pfam" id="PF05915">
    <property type="entry name" value="TMEM_230_134"/>
    <property type="match status" value="1"/>
</dbReference>
<evidence type="ECO:0000313" key="8">
    <source>
        <dbReference type="EMBL" id="KNC76668.1"/>
    </source>
</evidence>
<evidence type="ECO:0000256" key="1">
    <source>
        <dbReference type="ARBA" id="ARBA00004141"/>
    </source>
</evidence>
<organism evidence="8 9">
    <name type="scientific">Sphaeroforma arctica JP610</name>
    <dbReference type="NCBI Taxonomy" id="667725"/>
    <lineage>
        <taxon>Eukaryota</taxon>
        <taxon>Ichthyosporea</taxon>
        <taxon>Ichthyophonida</taxon>
        <taxon>Sphaeroforma</taxon>
    </lineage>
</organism>